<sequence>MTTLLNGKTREDGEIAVLIIGFVVLALLLATVVMAVSAVYLEHKKLLSLADGAALAAADSFMVGDIGAGSRPEPSLVDERVRSGAASYLSGTGASSHHDRLALAAGTGSEPGGTAVVVLTAVAHPPVISFLLPDGILVEARSVARSSLTQ</sequence>
<evidence type="ECO:0000259" key="2">
    <source>
        <dbReference type="Pfam" id="PF13400"/>
    </source>
</evidence>
<protein>
    <submittedName>
        <fullName evidence="3">Pilus assembly protein TadG-related protein</fullName>
    </submittedName>
</protein>
<reference evidence="3" key="1">
    <citation type="submission" date="2024-07" db="EMBL/GenBank/DDBJ databases">
        <authorList>
            <person name="Li J."/>
            <person name="Wei H."/>
            <person name="Ma J."/>
        </authorList>
    </citation>
    <scope>NUCLEOTIDE SEQUENCE</scope>
    <source>
        <strain evidence="3">AMU7</strain>
    </source>
</reference>
<organism evidence="3">
    <name type="scientific">Paenarthrobacter sp. AMU7</name>
    <dbReference type="NCBI Taxonomy" id="3162492"/>
    <lineage>
        <taxon>Bacteria</taxon>
        <taxon>Bacillati</taxon>
        <taxon>Actinomycetota</taxon>
        <taxon>Actinomycetes</taxon>
        <taxon>Micrococcales</taxon>
        <taxon>Micrococcaceae</taxon>
        <taxon>Paenarthrobacter</taxon>
    </lineage>
</organism>
<dbReference type="AlphaFoldDB" id="A0AB39YKA0"/>
<gene>
    <name evidence="3" type="ORF">ABQM86_13745</name>
</gene>
<evidence type="ECO:0000256" key="1">
    <source>
        <dbReference type="SAM" id="Phobius"/>
    </source>
</evidence>
<feature type="transmembrane region" description="Helical" evidence="1">
    <location>
        <begin position="15"/>
        <end position="41"/>
    </location>
</feature>
<evidence type="ECO:0000313" key="3">
    <source>
        <dbReference type="EMBL" id="XDV70030.1"/>
    </source>
</evidence>
<dbReference type="EMBL" id="CP165735">
    <property type="protein sequence ID" value="XDV70030.1"/>
    <property type="molecule type" value="Genomic_DNA"/>
</dbReference>
<feature type="domain" description="Putative Flp pilus-assembly TadG-like N-terminal" evidence="2">
    <location>
        <begin position="13"/>
        <end position="59"/>
    </location>
</feature>
<dbReference type="RefSeq" id="WP_369744685.1">
    <property type="nucleotide sequence ID" value="NZ_CP165735.1"/>
</dbReference>
<keyword evidence="1" id="KW-0472">Membrane</keyword>
<dbReference type="InterPro" id="IPR028087">
    <property type="entry name" value="Tad_N"/>
</dbReference>
<keyword evidence="1" id="KW-0812">Transmembrane</keyword>
<name>A0AB39YKA0_9MICC</name>
<proteinExistence type="predicted"/>
<dbReference type="Pfam" id="PF13400">
    <property type="entry name" value="Tad"/>
    <property type="match status" value="1"/>
</dbReference>
<keyword evidence="1" id="KW-1133">Transmembrane helix</keyword>
<accession>A0AB39YKA0</accession>